<dbReference type="OrthoDB" id="9814067at2"/>
<accession>A0A2N9YC95</accession>
<dbReference type="EMBL" id="CP018889">
    <property type="protein sequence ID" value="AUI68052.1"/>
    <property type="molecule type" value="Genomic_DNA"/>
</dbReference>
<name>A0A2N9YC95_9GAMM</name>
<evidence type="ECO:0000313" key="3">
    <source>
        <dbReference type="Proteomes" id="UP000234271"/>
    </source>
</evidence>
<dbReference type="Pfam" id="PF01797">
    <property type="entry name" value="Y1_Tnp"/>
    <property type="match status" value="1"/>
</dbReference>
<proteinExistence type="predicted"/>
<dbReference type="SMART" id="SM01321">
    <property type="entry name" value="Y1_Tnp"/>
    <property type="match status" value="1"/>
</dbReference>
<dbReference type="Gene3D" id="3.30.70.1290">
    <property type="entry name" value="Transposase IS200-like"/>
    <property type="match status" value="1"/>
</dbReference>
<evidence type="ECO:0000313" key="2">
    <source>
        <dbReference type="EMBL" id="AUI68052.1"/>
    </source>
</evidence>
<dbReference type="GO" id="GO:0003677">
    <property type="term" value="F:DNA binding"/>
    <property type="evidence" value="ECO:0007669"/>
    <property type="project" value="InterPro"/>
</dbReference>
<dbReference type="GO" id="GO:0006313">
    <property type="term" value="P:DNA transposition"/>
    <property type="evidence" value="ECO:0007669"/>
    <property type="project" value="InterPro"/>
</dbReference>
<dbReference type="GO" id="GO:0004803">
    <property type="term" value="F:transposase activity"/>
    <property type="evidence" value="ECO:0007669"/>
    <property type="project" value="InterPro"/>
</dbReference>
<dbReference type="SUPFAM" id="SSF143422">
    <property type="entry name" value="Transposase IS200-like"/>
    <property type="match status" value="1"/>
</dbReference>
<dbReference type="RefSeq" id="WP_083991387.1">
    <property type="nucleotide sequence ID" value="NZ_CP012373.2"/>
</dbReference>
<organism evidence="2 3">
    <name type="scientific">Beggiatoa leptomitoformis</name>
    <dbReference type="NCBI Taxonomy" id="288004"/>
    <lineage>
        <taxon>Bacteria</taxon>
        <taxon>Pseudomonadati</taxon>
        <taxon>Pseudomonadota</taxon>
        <taxon>Gammaproteobacteria</taxon>
        <taxon>Thiotrichales</taxon>
        <taxon>Thiotrichaceae</taxon>
        <taxon>Beggiatoa</taxon>
    </lineage>
</organism>
<dbReference type="PANTHER" id="PTHR34322:SF2">
    <property type="entry name" value="TRANSPOSASE IS200-LIKE DOMAIN-CONTAINING PROTEIN"/>
    <property type="match status" value="1"/>
</dbReference>
<keyword evidence="3" id="KW-1185">Reference proteome</keyword>
<dbReference type="Proteomes" id="UP000234271">
    <property type="component" value="Chromosome"/>
</dbReference>
<sequence>MPRLARTVFAGISHHITQRGNRRENVFFAEENRQIYLEWLEEYCRRHEVEILAYCLMTNHIHLVAVPAQDDGLQCALKPLHMRYAQHINRQRKWSGHLWRRLSSNWSNLLGEFCDFVWTA</sequence>
<gene>
    <name evidence="2" type="ORF">BLE401_04605</name>
</gene>
<feature type="domain" description="Transposase IS200-like" evidence="1">
    <location>
        <begin position="9"/>
        <end position="108"/>
    </location>
</feature>
<dbReference type="InterPro" id="IPR002686">
    <property type="entry name" value="Transposase_17"/>
</dbReference>
<evidence type="ECO:0000259" key="1">
    <source>
        <dbReference type="SMART" id="SM01321"/>
    </source>
</evidence>
<dbReference type="AlphaFoldDB" id="A0A2N9YC95"/>
<dbReference type="InterPro" id="IPR036515">
    <property type="entry name" value="Transposase_17_sf"/>
</dbReference>
<protein>
    <recommendedName>
        <fullName evidence="1">Transposase IS200-like domain-containing protein</fullName>
    </recommendedName>
</protein>
<reference evidence="3" key="1">
    <citation type="submission" date="2016-12" db="EMBL/GenBank/DDBJ databases">
        <title>Complete Genome Sequence of Beggiatoa leptomitiformis D-401.</title>
        <authorList>
            <person name="Fomenkov A."/>
            <person name="Vincze T."/>
            <person name="Grabovich M."/>
            <person name="Anton B.P."/>
            <person name="Dubinina G."/>
            <person name="Orlova M."/>
            <person name="Belousova E."/>
            <person name="Roberts R.J."/>
        </authorList>
    </citation>
    <scope>NUCLEOTIDE SEQUENCE [LARGE SCALE GENOMIC DNA]</scope>
    <source>
        <strain evidence="3">D-401</strain>
    </source>
</reference>
<dbReference type="PANTHER" id="PTHR34322">
    <property type="entry name" value="TRANSPOSASE, Y1_TNP DOMAIN-CONTAINING"/>
    <property type="match status" value="1"/>
</dbReference>